<name>A0A0M2R8J6_9PROT</name>
<dbReference type="CDD" id="cd07377">
    <property type="entry name" value="WHTH_GntR"/>
    <property type="match status" value="1"/>
</dbReference>
<dbReference type="GO" id="GO:0030170">
    <property type="term" value="F:pyridoxal phosphate binding"/>
    <property type="evidence" value="ECO:0007669"/>
    <property type="project" value="InterPro"/>
</dbReference>
<dbReference type="SMART" id="SM00345">
    <property type="entry name" value="HTH_GNTR"/>
    <property type="match status" value="1"/>
</dbReference>
<proteinExistence type="inferred from homology"/>
<dbReference type="GO" id="GO:0003700">
    <property type="term" value="F:DNA-binding transcription factor activity"/>
    <property type="evidence" value="ECO:0007669"/>
    <property type="project" value="InterPro"/>
</dbReference>
<dbReference type="OrthoDB" id="9804020at2"/>
<dbReference type="InterPro" id="IPR036390">
    <property type="entry name" value="WH_DNA-bd_sf"/>
</dbReference>
<keyword evidence="3" id="KW-0805">Transcription regulation</keyword>
<dbReference type="InterPro" id="IPR015424">
    <property type="entry name" value="PyrdxlP-dep_Trfase"/>
</dbReference>
<evidence type="ECO:0000256" key="4">
    <source>
        <dbReference type="ARBA" id="ARBA00023125"/>
    </source>
</evidence>
<dbReference type="CDD" id="cd00609">
    <property type="entry name" value="AAT_like"/>
    <property type="match status" value="1"/>
</dbReference>
<keyword evidence="2" id="KW-0663">Pyridoxal phosphate</keyword>
<reference evidence="7 8" key="1">
    <citation type="submission" date="2015-03" db="EMBL/GenBank/DDBJ databases">
        <title>Genome sequence of Kiloniella sp. P1-1, isolated from the gut microflora of Pacific white shrimp, Penaeus vannamei.</title>
        <authorList>
            <person name="Shao Z."/>
            <person name="Wang L."/>
            <person name="Li X."/>
        </authorList>
    </citation>
    <scope>NUCLEOTIDE SEQUENCE [LARGE SCALE GENOMIC DNA]</scope>
    <source>
        <strain evidence="7 8">P1-1</strain>
    </source>
</reference>
<dbReference type="InterPro" id="IPR051446">
    <property type="entry name" value="HTH_trans_reg/aminotransferase"/>
</dbReference>
<evidence type="ECO:0000259" key="6">
    <source>
        <dbReference type="PROSITE" id="PS50949"/>
    </source>
</evidence>
<evidence type="ECO:0000313" key="8">
    <source>
        <dbReference type="Proteomes" id="UP000034491"/>
    </source>
</evidence>
<evidence type="ECO:0000256" key="3">
    <source>
        <dbReference type="ARBA" id="ARBA00023015"/>
    </source>
</evidence>
<dbReference type="Gene3D" id="1.10.10.10">
    <property type="entry name" value="Winged helix-like DNA-binding domain superfamily/Winged helix DNA-binding domain"/>
    <property type="match status" value="1"/>
</dbReference>
<dbReference type="GO" id="GO:0003677">
    <property type="term" value="F:DNA binding"/>
    <property type="evidence" value="ECO:0007669"/>
    <property type="project" value="UniProtKB-KW"/>
</dbReference>
<evidence type="ECO:0000256" key="2">
    <source>
        <dbReference type="ARBA" id="ARBA00022898"/>
    </source>
</evidence>
<dbReference type="Gene3D" id="3.90.1150.10">
    <property type="entry name" value="Aspartate Aminotransferase, domain 1"/>
    <property type="match status" value="1"/>
</dbReference>
<dbReference type="Proteomes" id="UP000034491">
    <property type="component" value="Unassembled WGS sequence"/>
</dbReference>
<dbReference type="InterPro" id="IPR015422">
    <property type="entry name" value="PyrdxlP-dep_Trfase_small"/>
</dbReference>
<dbReference type="InterPro" id="IPR015421">
    <property type="entry name" value="PyrdxlP-dep_Trfase_major"/>
</dbReference>
<comment type="caution">
    <text evidence="7">The sequence shown here is derived from an EMBL/GenBank/DDBJ whole genome shotgun (WGS) entry which is preliminary data.</text>
</comment>
<dbReference type="SUPFAM" id="SSF53383">
    <property type="entry name" value="PLP-dependent transferases"/>
    <property type="match status" value="1"/>
</dbReference>
<dbReference type="PROSITE" id="PS50949">
    <property type="entry name" value="HTH_GNTR"/>
    <property type="match status" value="1"/>
</dbReference>
<dbReference type="InterPro" id="IPR004839">
    <property type="entry name" value="Aminotransferase_I/II_large"/>
</dbReference>
<comment type="similarity">
    <text evidence="1">In the C-terminal section; belongs to the class-I pyridoxal-phosphate-dependent aminotransferase family.</text>
</comment>
<dbReference type="SUPFAM" id="SSF46785">
    <property type="entry name" value="Winged helix' DNA-binding domain"/>
    <property type="match status" value="1"/>
</dbReference>
<dbReference type="STRING" id="1549748.WH95_13865"/>
<dbReference type="EMBL" id="LANI01000020">
    <property type="protein sequence ID" value="KKJ76300.1"/>
    <property type="molecule type" value="Genomic_DNA"/>
</dbReference>
<dbReference type="RefSeq" id="WP_046508281.1">
    <property type="nucleotide sequence ID" value="NZ_LANI01000020.1"/>
</dbReference>
<dbReference type="InterPro" id="IPR036388">
    <property type="entry name" value="WH-like_DNA-bd_sf"/>
</dbReference>
<evidence type="ECO:0000256" key="1">
    <source>
        <dbReference type="ARBA" id="ARBA00005384"/>
    </source>
</evidence>
<dbReference type="Pfam" id="PF00392">
    <property type="entry name" value="GntR"/>
    <property type="match status" value="1"/>
</dbReference>
<keyword evidence="8" id="KW-1185">Reference proteome</keyword>
<keyword evidence="5" id="KW-0804">Transcription</keyword>
<dbReference type="AlphaFoldDB" id="A0A0M2R8J6"/>
<dbReference type="PATRIC" id="fig|1549748.8.peg.1507"/>
<feature type="domain" description="HTH gntR-type" evidence="6">
    <location>
        <begin position="13"/>
        <end position="81"/>
    </location>
</feature>
<dbReference type="Pfam" id="PF00155">
    <property type="entry name" value="Aminotran_1_2"/>
    <property type="match status" value="1"/>
</dbReference>
<dbReference type="PANTHER" id="PTHR46577">
    <property type="entry name" value="HTH-TYPE TRANSCRIPTIONAL REGULATORY PROTEIN GABR"/>
    <property type="match status" value="1"/>
</dbReference>
<dbReference type="Gene3D" id="3.40.640.10">
    <property type="entry name" value="Type I PLP-dependent aspartate aminotransferase-like (Major domain)"/>
    <property type="match status" value="1"/>
</dbReference>
<keyword evidence="4" id="KW-0238">DNA-binding</keyword>
<dbReference type="PANTHER" id="PTHR46577:SF1">
    <property type="entry name" value="HTH-TYPE TRANSCRIPTIONAL REGULATORY PROTEIN GABR"/>
    <property type="match status" value="1"/>
</dbReference>
<organism evidence="7 8">
    <name type="scientific">Kiloniella litopenaei</name>
    <dbReference type="NCBI Taxonomy" id="1549748"/>
    <lineage>
        <taxon>Bacteria</taxon>
        <taxon>Pseudomonadati</taxon>
        <taxon>Pseudomonadota</taxon>
        <taxon>Alphaproteobacteria</taxon>
        <taxon>Rhodospirillales</taxon>
        <taxon>Kiloniellaceae</taxon>
        <taxon>Kiloniella</taxon>
    </lineage>
</organism>
<dbReference type="InterPro" id="IPR000524">
    <property type="entry name" value="Tscrpt_reg_HTH_GntR"/>
</dbReference>
<evidence type="ECO:0000256" key="5">
    <source>
        <dbReference type="ARBA" id="ARBA00023163"/>
    </source>
</evidence>
<sequence length="464" mass="51115">MTNWLPKVKFGAGPRYMAIADALSEDIRNGFLQQGDRLPTHRDLSWHLGVTVGTVSRAYAEAERRGLTFGEVGRGTFVHGPSAAERHMLNQTRFKDHNLIQMDFAYPPPGDVEEKEMTSTLQNISTAPEVSTLLSYQPHSGLPHHREAGAKWFDMNGLTVDPDNVILTAGAHHAIAVAMAALARPGDRVLCEEMTYPGIQSVCRMLGLRLDGLEMDAHGILPQAFEEACKAGDVKFLYCVPNFQNPTTRLLPMDRRQSIADIARRYRVSIIEDDVFGLVAENALPPITNLAPERCYYISSLAKTIAPGLRVGYLTGPQHSIASLIAAVRATCWMASPITAEIATRWIMSGSADKILEGRKKSARRRVEIAREIFADYEMESETLGIYIWLYLPAPWRSSQFTHAANRAGVTISASEAFIVGRKAPPHAVRICLGQPDTEEKLIRGLEILAGILQKGPDVGTSVF</sequence>
<accession>A0A0M2R8J6</accession>
<evidence type="ECO:0000313" key="7">
    <source>
        <dbReference type="EMBL" id="KKJ76300.1"/>
    </source>
</evidence>
<gene>
    <name evidence="7" type="ORF">WH95_13865</name>
</gene>
<protein>
    <recommendedName>
        <fullName evidence="6">HTH gntR-type domain-containing protein</fullName>
    </recommendedName>
</protein>